<dbReference type="AlphaFoldDB" id="A0A3B3TI78"/>
<dbReference type="GeneTree" id="ENSGT00940000177214"/>
<protein>
    <recommendedName>
        <fullName evidence="1">MRN complex-interacting protein N-terminal domain-containing protein</fullName>
    </recommendedName>
</protein>
<feature type="domain" description="MRN complex-interacting protein N-terminal" evidence="1">
    <location>
        <begin position="1"/>
        <end position="55"/>
    </location>
</feature>
<dbReference type="InterPro" id="IPR049472">
    <property type="entry name" value="MRNIP_N"/>
</dbReference>
<dbReference type="PANTHER" id="PTHR15863">
    <property type="entry name" value="MRN COMPLEX-INTERACTING PROTEIN"/>
    <property type="match status" value="1"/>
</dbReference>
<evidence type="ECO:0000313" key="3">
    <source>
        <dbReference type="Proteomes" id="UP000261500"/>
    </source>
</evidence>
<organism evidence="2 3">
    <name type="scientific">Poecilia latipinna</name>
    <name type="common">sailfin molly</name>
    <dbReference type="NCBI Taxonomy" id="48699"/>
    <lineage>
        <taxon>Eukaryota</taxon>
        <taxon>Metazoa</taxon>
        <taxon>Chordata</taxon>
        <taxon>Craniata</taxon>
        <taxon>Vertebrata</taxon>
        <taxon>Euteleostomi</taxon>
        <taxon>Actinopterygii</taxon>
        <taxon>Neopterygii</taxon>
        <taxon>Teleostei</taxon>
        <taxon>Neoteleostei</taxon>
        <taxon>Acanthomorphata</taxon>
        <taxon>Ovalentaria</taxon>
        <taxon>Atherinomorphae</taxon>
        <taxon>Cyprinodontiformes</taxon>
        <taxon>Poeciliidae</taxon>
        <taxon>Poeciliinae</taxon>
        <taxon>Poecilia</taxon>
    </lineage>
</organism>
<name>A0A3B3TI78_9TELE</name>
<reference evidence="2" key="1">
    <citation type="submission" date="2025-08" db="UniProtKB">
        <authorList>
            <consortium name="Ensembl"/>
        </authorList>
    </citation>
    <scope>IDENTIFICATION</scope>
</reference>
<dbReference type="GO" id="GO:0005634">
    <property type="term" value="C:nucleus"/>
    <property type="evidence" value="ECO:0007669"/>
    <property type="project" value="TreeGrafter"/>
</dbReference>
<dbReference type="InterPro" id="IPR032739">
    <property type="entry name" value="MRNIP"/>
</dbReference>
<dbReference type="STRING" id="48699.ENSPLAP00000000036"/>
<dbReference type="GO" id="GO:0007095">
    <property type="term" value="P:mitotic G2 DNA damage checkpoint signaling"/>
    <property type="evidence" value="ECO:0007669"/>
    <property type="project" value="TreeGrafter"/>
</dbReference>
<dbReference type="Pfam" id="PF15749">
    <property type="entry name" value="MRNIP"/>
    <property type="match status" value="1"/>
</dbReference>
<dbReference type="Proteomes" id="UP000261500">
    <property type="component" value="Unplaced"/>
</dbReference>
<dbReference type="Ensembl" id="ENSPLAT00000017109.1">
    <property type="protein sequence ID" value="ENSPLAP00000000036.1"/>
    <property type="gene ID" value="ENSPLAG00000023991.1"/>
</dbReference>
<evidence type="ECO:0000259" key="1">
    <source>
        <dbReference type="Pfam" id="PF15749"/>
    </source>
</evidence>
<keyword evidence="3" id="KW-1185">Reference proteome</keyword>
<dbReference type="PANTHER" id="PTHR15863:SF2">
    <property type="entry name" value="MRN COMPLEX-INTERACTING PROTEIN"/>
    <property type="match status" value="1"/>
</dbReference>
<reference evidence="2" key="2">
    <citation type="submission" date="2025-09" db="UniProtKB">
        <authorList>
            <consortium name="Ensembl"/>
        </authorList>
    </citation>
    <scope>IDENTIFICATION</scope>
</reference>
<dbReference type="GO" id="GO:0003682">
    <property type="term" value="F:chromatin binding"/>
    <property type="evidence" value="ECO:0007669"/>
    <property type="project" value="TreeGrafter"/>
</dbReference>
<sequence length="62" mass="7224">MYQIQILYHISLQSCKLCGEKQSLLKEFGRGSGADCRRHVQKLNAMRGAKMEEQEAHTWSLW</sequence>
<evidence type="ECO:0000313" key="2">
    <source>
        <dbReference type="Ensembl" id="ENSPLAP00000000036.1"/>
    </source>
</evidence>
<proteinExistence type="predicted"/>
<accession>A0A3B3TI78</accession>